<dbReference type="InterPro" id="IPR050194">
    <property type="entry name" value="Glycosyltransferase_grp1"/>
</dbReference>
<dbReference type="KEGG" id="bhc:JFL75_02470"/>
<dbReference type="Proteomes" id="UP000595917">
    <property type="component" value="Chromosome"/>
</dbReference>
<dbReference type="SUPFAM" id="SSF53756">
    <property type="entry name" value="UDP-Glycosyltransferase/glycogen phosphorylase"/>
    <property type="match status" value="1"/>
</dbReference>
<dbReference type="PANTHER" id="PTHR45947">
    <property type="entry name" value="SULFOQUINOVOSYL TRANSFERASE SQD2"/>
    <property type="match status" value="1"/>
</dbReference>
<organism evidence="3 4">
    <name type="scientific">Breznakiella homolactica</name>
    <dbReference type="NCBI Taxonomy" id="2798577"/>
    <lineage>
        <taxon>Bacteria</taxon>
        <taxon>Pseudomonadati</taxon>
        <taxon>Spirochaetota</taxon>
        <taxon>Spirochaetia</taxon>
        <taxon>Spirochaetales</taxon>
        <taxon>Breznakiellaceae</taxon>
        <taxon>Breznakiella</taxon>
    </lineage>
</organism>
<reference evidence="3" key="1">
    <citation type="submission" date="2021-01" db="EMBL/GenBank/DDBJ databases">
        <title>Description of Breznakiella homolactica.</title>
        <authorList>
            <person name="Song Y."/>
            <person name="Brune A."/>
        </authorList>
    </citation>
    <scope>NUCLEOTIDE SEQUENCE</scope>
    <source>
        <strain evidence="3">RmG30</strain>
    </source>
</reference>
<dbReference type="GO" id="GO:0016757">
    <property type="term" value="F:glycosyltransferase activity"/>
    <property type="evidence" value="ECO:0007669"/>
    <property type="project" value="InterPro"/>
</dbReference>
<dbReference type="InterPro" id="IPR001296">
    <property type="entry name" value="Glyco_trans_1"/>
</dbReference>
<evidence type="ECO:0000313" key="3">
    <source>
        <dbReference type="EMBL" id="QQO09793.1"/>
    </source>
</evidence>
<accession>A0A7T7XP31</accession>
<dbReference type="PANTHER" id="PTHR45947:SF3">
    <property type="entry name" value="SULFOQUINOVOSYL TRANSFERASE SQD2"/>
    <property type="match status" value="1"/>
</dbReference>
<proteinExistence type="predicted"/>
<evidence type="ECO:0000259" key="2">
    <source>
        <dbReference type="Pfam" id="PF13439"/>
    </source>
</evidence>
<evidence type="ECO:0000259" key="1">
    <source>
        <dbReference type="Pfam" id="PF00534"/>
    </source>
</evidence>
<dbReference type="AlphaFoldDB" id="A0A7T7XP31"/>
<gene>
    <name evidence="3" type="ORF">JFL75_02470</name>
</gene>
<keyword evidence="4" id="KW-1185">Reference proteome</keyword>
<dbReference type="Gene3D" id="3.40.50.2000">
    <property type="entry name" value="Glycogen Phosphorylase B"/>
    <property type="match status" value="2"/>
</dbReference>
<dbReference type="EMBL" id="CP067089">
    <property type="protein sequence ID" value="QQO09793.1"/>
    <property type="molecule type" value="Genomic_DNA"/>
</dbReference>
<dbReference type="RefSeq" id="WP_215627096.1">
    <property type="nucleotide sequence ID" value="NZ_CP067089.2"/>
</dbReference>
<evidence type="ECO:0000313" key="4">
    <source>
        <dbReference type="Proteomes" id="UP000595917"/>
    </source>
</evidence>
<feature type="domain" description="Glycosyl transferase family 1" evidence="1">
    <location>
        <begin position="195"/>
        <end position="339"/>
    </location>
</feature>
<protein>
    <submittedName>
        <fullName evidence="3">Glycosyltransferase</fullName>
    </submittedName>
</protein>
<sequence>MKVAIVHYWLVTMRGGEKVLETLLEMFPDADIYTHVYDPDAVSDLINSHRVYTSYINYLPLAKKLYQKYMPFMPRALNKFNLQEYDLIISSESGPAKGVVPNPDAFHICYCHSPMRYLWDMYHEYLRDSNFLVRFLMRRMIPSLRVWDVTSSNLVDHFAANSNYVAKRIRRYYNRGSDVVFPPVAIERFLPVQRNPEDFYLFFGQLVGYKRADIAINACIASGRKLVVLGAGARKKDIREYEQSGLVTFVGRVSDDDIADYFSRAKALLFPGIEDFGIIPVEANAAGCPVIAYRKGGVLDTVKENVTGLFFEEQTPMSLIKAMDAFESMEPRFQDREQFAAHVQQFSKDEFIRRMNSIIEERRRV</sequence>
<name>A0A7T7XP31_9SPIR</name>
<dbReference type="Pfam" id="PF13439">
    <property type="entry name" value="Glyco_transf_4"/>
    <property type="match status" value="1"/>
</dbReference>
<dbReference type="InterPro" id="IPR028098">
    <property type="entry name" value="Glyco_trans_4-like_N"/>
</dbReference>
<feature type="domain" description="Glycosyltransferase subfamily 4-like N-terminal" evidence="2">
    <location>
        <begin position="14"/>
        <end position="175"/>
    </location>
</feature>
<dbReference type="Pfam" id="PF00534">
    <property type="entry name" value="Glycos_transf_1"/>
    <property type="match status" value="1"/>
</dbReference>